<sequence length="455" mass="51749">MSIVVIADQPNLGDILNSGRMAEKSKCKLPMIISNGGSFDWNANSFLTNIGGGASLYNIKPLAGTVVKKAYNLNLFCSFLEHENTSIYDVNDTTLYEYVDHLKGRGIFDDTIIKHTRLALEYIVYLSNIKPEAMLASDGKLNTGKYQVHYQRKRVKKGNIEIPYLTHHCLEGLIHISTDGDFIRDHEVEMWLDAINCTSFHPEINEFLISRWQALTTLLDITGSRITEVHQITRSMIKLTASSLLSSNKQPIIRNIPIVKGKYKGKKREVQTTNEDIQILLWHIEMVESMFPDISHDAIFVDSRNGQPLKATYLKNYAKKVINESKYCDDLRHVSNHSFRHRFITLNIAKSIKKLSESGSFHNILTVAANACRKITMHASNDTLSRYIHLANEVNDFTSKQSIKENQVSFHIKVRIKNMIKITNSLESKEIDKNEALDLLLKSLSELSTLNPKIN</sequence>
<dbReference type="InterPro" id="IPR013762">
    <property type="entry name" value="Integrase-like_cat_sf"/>
</dbReference>
<gene>
    <name evidence="3" type="ORF">ONZ52_10885</name>
</gene>
<dbReference type="InterPro" id="IPR011010">
    <property type="entry name" value="DNA_brk_join_enz"/>
</dbReference>
<feature type="domain" description="Tyr recombinase" evidence="2">
    <location>
        <begin position="178"/>
        <end position="400"/>
    </location>
</feature>
<comment type="caution">
    <text evidence="3">The sequence shown here is derived from an EMBL/GenBank/DDBJ whole genome shotgun (WGS) entry which is preliminary data.</text>
</comment>
<dbReference type="Gene3D" id="1.10.443.10">
    <property type="entry name" value="Intergrase catalytic core"/>
    <property type="match status" value="1"/>
</dbReference>
<organism evidence="3 4">
    <name type="scientific">Marinomonas rhodophyticola</name>
    <dbReference type="NCBI Taxonomy" id="2992803"/>
    <lineage>
        <taxon>Bacteria</taxon>
        <taxon>Pseudomonadati</taxon>
        <taxon>Pseudomonadota</taxon>
        <taxon>Gammaproteobacteria</taxon>
        <taxon>Oceanospirillales</taxon>
        <taxon>Oceanospirillaceae</taxon>
        <taxon>Marinomonas</taxon>
    </lineage>
</organism>
<evidence type="ECO:0000259" key="2">
    <source>
        <dbReference type="PROSITE" id="PS51898"/>
    </source>
</evidence>
<proteinExistence type="predicted"/>
<dbReference type="PROSITE" id="PS51898">
    <property type="entry name" value="TYR_RECOMBINASE"/>
    <property type="match status" value="1"/>
</dbReference>
<evidence type="ECO:0000256" key="1">
    <source>
        <dbReference type="ARBA" id="ARBA00023172"/>
    </source>
</evidence>
<protein>
    <submittedName>
        <fullName evidence="3">Site-specific integrase</fullName>
    </submittedName>
</protein>
<accession>A0ABT3KFX4</accession>
<dbReference type="EMBL" id="JAPEUL010000007">
    <property type="protein sequence ID" value="MCW4629441.1"/>
    <property type="molecule type" value="Genomic_DNA"/>
</dbReference>
<name>A0ABT3KFX4_9GAMM</name>
<dbReference type="Proteomes" id="UP001431181">
    <property type="component" value="Unassembled WGS sequence"/>
</dbReference>
<keyword evidence="4" id="KW-1185">Reference proteome</keyword>
<dbReference type="SUPFAM" id="SSF56349">
    <property type="entry name" value="DNA breaking-rejoining enzymes"/>
    <property type="match status" value="1"/>
</dbReference>
<evidence type="ECO:0000313" key="4">
    <source>
        <dbReference type="Proteomes" id="UP001431181"/>
    </source>
</evidence>
<dbReference type="CDD" id="cd00397">
    <property type="entry name" value="DNA_BRE_C"/>
    <property type="match status" value="1"/>
</dbReference>
<dbReference type="RefSeq" id="WP_265218636.1">
    <property type="nucleotide sequence ID" value="NZ_JAPEUL010000007.1"/>
</dbReference>
<reference evidence="3" key="1">
    <citation type="submission" date="2022-11" db="EMBL/GenBank/DDBJ databases">
        <title>Marinomonas sp. nov., isolated from marine algae.</title>
        <authorList>
            <person name="Choi D.G."/>
            <person name="Kim J.M."/>
            <person name="Lee J.K."/>
            <person name="Baek J.H."/>
            <person name="Jeon C.O."/>
        </authorList>
    </citation>
    <scope>NUCLEOTIDE SEQUENCE</scope>
    <source>
        <strain evidence="3">KJ51-3</strain>
    </source>
</reference>
<keyword evidence="1" id="KW-0233">DNA recombination</keyword>
<dbReference type="InterPro" id="IPR002104">
    <property type="entry name" value="Integrase_catalytic"/>
</dbReference>
<evidence type="ECO:0000313" key="3">
    <source>
        <dbReference type="EMBL" id="MCW4629441.1"/>
    </source>
</evidence>